<evidence type="ECO:0000313" key="12">
    <source>
        <dbReference type="Proteomes" id="UP000255425"/>
    </source>
</evidence>
<comment type="subcellular location">
    <subcellularLocation>
        <location evidence="1">Cell membrane</location>
        <topology evidence="1">Multi-pass membrane protein</topology>
    </subcellularLocation>
    <subcellularLocation>
        <location evidence="8">Membrane</location>
        <topology evidence="8">Multi-pass membrane protein</topology>
    </subcellularLocation>
</comment>
<dbReference type="InterPro" id="IPR001750">
    <property type="entry name" value="ND/Mrp_TM"/>
</dbReference>
<evidence type="ECO:0000259" key="10">
    <source>
        <dbReference type="Pfam" id="PF00361"/>
    </source>
</evidence>
<dbReference type="GO" id="GO:0015990">
    <property type="term" value="P:electron transport coupled proton transport"/>
    <property type="evidence" value="ECO:0007669"/>
    <property type="project" value="TreeGrafter"/>
</dbReference>
<dbReference type="AlphaFoldDB" id="A0A380HBC5"/>
<feature type="transmembrane region" description="Helical" evidence="9">
    <location>
        <begin position="78"/>
        <end position="102"/>
    </location>
</feature>
<evidence type="ECO:0000256" key="8">
    <source>
        <dbReference type="RuleBase" id="RU000320"/>
    </source>
</evidence>
<accession>A0A380HBC5</accession>
<evidence type="ECO:0000256" key="6">
    <source>
        <dbReference type="ARBA" id="ARBA00023065"/>
    </source>
</evidence>
<keyword evidence="6" id="KW-0406">Ion transport</keyword>
<feature type="transmembrane region" description="Helical" evidence="9">
    <location>
        <begin position="18"/>
        <end position="41"/>
    </location>
</feature>
<dbReference type="InterPro" id="IPR003945">
    <property type="entry name" value="NU5C-like"/>
</dbReference>
<dbReference type="GO" id="GO:0008137">
    <property type="term" value="F:NADH dehydrogenase (ubiquinone) activity"/>
    <property type="evidence" value="ECO:0007669"/>
    <property type="project" value="InterPro"/>
</dbReference>
<evidence type="ECO:0000256" key="5">
    <source>
        <dbReference type="ARBA" id="ARBA00022989"/>
    </source>
</evidence>
<evidence type="ECO:0000256" key="3">
    <source>
        <dbReference type="ARBA" id="ARBA00022475"/>
    </source>
</evidence>
<dbReference type="Proteomes" id="UP000255425">
    <property type="component" value="Unassembled WGS sequence"/>
</dbReference>
<evidence type="ECO:0000256" key="4">
    <source>
        <dbReference type="ARBA" id="ARBA00022692"/>
    </source>
</evidence>
<keyword evidence="2" id="KW-0050">Antiport</keyword>
<keyword evidence="2" id="KW-0813">Transport</keyword>
<keyword evidence="3" id="KW-1003">Cell membrane</keyword>
<dbReference type="GO" id="GO:0005886">
    <property type="term" value="C:plasma membrane"/>
    <property type="evidence" value="ECO:0007669"/>
    <property type="project" value="UniProtKB-SubCell"/>
</dbReference>
<reference evidence="11 12" key="1">
    <citation type="submission" date="2018-06" db="EMBL/GenBank/DDBJ databases">
        <authorList>
            <consortium name="Pathogen Informatics"/>
            <person name="Doyle S."/>
        </authorList>
    </citation>
    <scope>NUCLEOTIDE SEQUENCE [LARGE SCALE GENOMIC DNA]</scope>
    <source>
        <strain evidence="11 12">NCTC11807</strain>
    </source>
</reference>
<dbReference type="Pfam" id="PF00361">
    <property type="entry name" value="Proton_antipo_M"/>
    <property type="match status" value="1"/>
</dbReference>
<feature type="domain" description="NADH:quinone oxidoreductase/Mrp antiporter transmembrane" evidence="10">
    <location>
        <begin position="16"/>
        <end position="108"/>
    </location>
</feature>
<dbReference type="GO" id="GO:0042773">
    <property type="term" value="P:ATP synthesis coupled electron transport"/>
    <property type="evidence" value="ECO:0007669"/>
    <property type="project" value="InterPro"/>
</dbReference>
<dbReference type="PANTHER" id="PTHR42829">
    <property type="entry name" value="NADH-UBIQUINONE OXIDOREDUCTASE CHAIN 5"/>
    <property type="match status" value="1"/>
</dbReference>
<dbReference type="EMBL" id="UHDZ01000001">
    <property type="protein sequence ID" value="SUM74453.1"/>
    <property type="molecule type" value="Genomic_DNA"/>
</dbReference>
<sequence length="108" mass="11738">MAHQYNDYIDSVNPGLKLFINILIVMAVIIPAAQFPFQSWLIESVAAPTPVPAFMHAGIVNAGGIILTRFSPIFDNTFAISILLIISSISVLLGSGISLVHVDYKRQL</sequence>
<keyword evidence="4 8" id="KW-0812">Transmembrane</keyword>
<dbReference type="GO" id="GO:0003954">
    <property type="term" value="F:NADH dehydrogenase activity"/>
    <property type="evidence" value="ECO:0007669"/>
    <property type="project" value="TreeGrafter"/>
</dbReference>
<evidence type="ECO:0000256" key="2">
    <source>
        <dbReference type="ARBA" id="ARBA00022449"/>
    </source>
</evidence>
<gene>
    <name evidence="11" type="primary">ndhF</name>
    <name evidence="11" type="ORF">NCTC11807_02626</name>
</gene>
<proteinExistence type="predicted"/>
<dbReference type="PANTHER" id="PTHR42829:SF1">
    <property type="entry name" value="INORGANIC CARBON TRANSPORTER SUBUNIT DABB-RELATED"/>
    <property type="match status" value="1"/>
</dbReference>
<organism evidence="11 12">
    <name type="scientific">Staphylococcus saccharolyticus</name>
    <dbReference type="NCBI Taxonomy" id="33028"/>
    <lineage>
        <taxon>Bacteria</taxon>
        <taxon>Bacillati</taxon>
        <taxon>Bacillota</taxon>
        <taxon>Bacilli</taxon>
        <taxon>Bacillales</taxon>
        <taxon>Staphylococcaceae</taxon>
        <taxon>Staphylococcus</taxon>
    </lineage>
</organism>
<dbReference type="GO" id="GO:0015297">
    <property type="term" value="F:antiporter activity"/>
    <property type="evidence" value="ECO:0007669"/>
    <property type="project" value="UniProtKB-KW"/>
</dbReference>
<keyword evidence="5 9" id="KW-1133">Transmembrane helix</keyword>
<evidence type="ECO:0000313" key="11">
    <source>
        <dbReference type="EMBL" id="SUM74453.1"/>
    </source>
</evidence>
<evidence type="ECO:0000256" key="1">
    <source>
        <dbReference type="ARBA" id="ARBA00004651"/>
    </source>
</evidence>
<keyword evidence="12" id="KW-1185">Reference proteome</keyword>
<evidence type="ECO:0000256" key="9">
    <source>
        <dbReference type="SAM" id="Phobius"/>
    </source>
</evidence>
<evidence type="ECO:0000256" key="7">
    <source>
        <dbReference type="ARBA" id="ARBA00023136"/>
    </source>
</evidence>
<keyword evidence="7 9" id="KW-0472">Membrane</keyword>
<feature type="transmembrane region" description="Helical" evidence="9">
    <location>
        <begin position="53"/>
        <end position="72"/>
    </location>
</feature>
<protein>
    <submittedName>
        <fullName evidence="11">NADH dehydrogenase subunit 5</fullName>
    </submittedName>
</protein>
<name>A0A380HBC5_9STAP</name>